<dbReference type="KEGG" id="rarg:115739236"/>
<dbReference type="Proteomes" id="UP000827889">
    <property type="component" value="Chromosome 10"/>
</dbReference>
<dbReference type="RefSeq" id="XP_030528101.1">
    <property type="nucleotide sequence ID" value="XM_030672241.1"/>
</dbReference>
<protein>
    <submittedName>
        <fullName evidence="2">Uncharacterized protein LOC115739236</fullName>
    </submittedName>
</protein>
<accession>A0A8B8NZZ7</accession>
<reference evidence="2" key="1">
    <citation type="submission" date="2025-08" db="UniProtKB">
        <authorList>
            <consortium name="RefSeq"/>
        </authorList>
    </citation>
    <scope>IDENTIFICATION</scope>
    <source>
        <tissue evidence="2">Leaf</tissue>
    </source>
</reference>
<dbReference type="AlphaFoldDB" id="A0A8B8NZZ7"/>
<dbReference type="GeneID" id="115739236"/>
<gene>
    <name evidence="2" type="primary">LOC115739236</name>
</gene>
<dbReference type="OrthoDB" id="1879264at2759"/>
<sequence length="159" mass="17564">MLLKSEFLCGQCSKCDTSTCPPNEAYPHKTAWDNTLIAGALQSDYVAANDRGVYSVSNIVGGKSAKYNAYFGWQSSSGSDSDYHRLSNYMDKCSGGQSYLTVDKHGKVSLRSLKSLENIAGADWKSINPPKKFNHREFRFWVSGSTGKCLTVFYGNSEK</sequence>
<name>A0A8B8NZZ7_9MYRT</name>
<organism evidence="1 2">
    <name type="scientific">Rhodamnia argentea</name>
    <dbReference type="NCBI Taxonomy" id="178133"/>
    <lineage>
        <taxon>Eukaryota</taxon>
        <taxon>Viridiplantae</taxon>
        <taxon>Streptophyta</taxon>
        <taxon>Embryophyta</taxon>
        <taxon>Tracheophyta</taxon>
        <taxon>Spermatophyta</taxon>
        <taxon>Magnoliopsida</taxon>
        <taxon>eudicotyledons</taxon>
        <taxon>Gunneridae</taxon>
        <taxon>Pentapetalae</taxon>
        <taxon>rosids</taxon>
        <taxon>malvids</taxon>
        <taxon>Myrtales</taxon>
        <taxon>Myrtaceae</taxon>
        <taxon>Myrtoideae</taxon>
        <taxon>Myrteae</taxon>
        <taxon>Australasian group</taxon>
        <taxon>Rhodamnia</taxon>
    </lineage>
</organism>
<proteinExistence type="predicted"/>
<evidence type="ECO:0000313" key="2">
    <source>
        <dbReference type="RefSeq" id="XP_030528101.1"/>
    </source>
</evidence>
<keyword evidence="1" id="KW-1185">Reference proteome</keyword>
<evidence type="ECO:0000313" key="1">
    <source>
        <dbReference type="Proteomes" id="UP000827889"/>
    </source>
</evidence>